<evidence type="ECO:0000256" key="1">
    <source>
        <dbReference type="ARBA" id="ARBA00005291"/>
    </source>
</evidence>
<reference evidence="3 4" key="1">
    <citation type="submission" date="2015-08" db="EMBL/GenBank/DDBJ databases">
        <title>Investigation of the bacterial diversity of lava forest soil.</title>
        <authorList>
            <person name="Lee J.S."/>
        </authorList>
    </citation>
    <scope>NUCLEOTIDE SEQUENCE [LARGE SCALE GENOMIC DNA]</scope>
    <source>
        <strain evidence="3 4">GJW-30</strain>
    </source>
</reference>
<name>A0A0S3PR76_9BRAD</name>
<dbReference type="AlphaFoldDB" id="A0A0S3PR76"/>
<dbReference type="OrthoDB" id="4124121at2"/>
<dbReference type="Gene3D" id="3.30.70.100">
    <property type="match status" value="1"/>
</dbReference>
<accession>A0A0S3PR76</accession>
<dbReference type="Pfam" id="PF07978">
    <property type="entry name" value="NIPSNAP"/>
    <property type="match status" value="1"/>
</dbReference>
<protein>
    <recommendedName>
        <fullName evidence="2">NIPSNAP domain-containing protein</fullName>
    </recommendedName>
</protein>
<dbReference type="EMBL" id="AP014946">
    <property type="protein sequence ID" value="BAT58439.1"/>
    <property type="molecule type" value="Genomic_DNA"/>
</dbReference>
<feature type="domain" description="NIPSNAP" evidence="2">
    <location>
        <begin position="4"/>
        <end position="104"/>
    </location>
</feature>
<gene>
    <name evidence="3" type="ORF">GJW-30_1_00964</name>
</gene>
<dbReference type="PANTHER" id="PTHR21017:SF17">
    <property type="entry name" value="PROTEIN NIPSNAP"/>
    <property type="match status" value="1"/>
</dbReference>
<organism evidence="3 4">
    <name type="scientific">Variibacter gotjawalensis</name>
    <dbReference type="NCBI Taxonomy" id="1333996"/>
    <lineage>
        <taxon>Bacteria</taxon>
        <taxon>Pseudomonadati</taxon>
        <taxon>Pseudomonadota</taxon>
        <taxon>Alphaproteobacteria</taxon>
        <taxon>Hyphomicrobiales</taxon>
        <taxon>Nitrobacteraceae</taxon>
        <taxon>Variibacter</taxon>
    </lineage>
</organism>
<evidence type="ECO:0000313" key="4">
    <source>
        <dbReference type="Proteomes" id="UP000236884"/>
    </source>
</evidence>
<keyword evidence="4" id="KW-1185">Reference proteome</keyword>
<dbReference type="SUPFAM" id="SSF54909">
    <property type="entry name" value="Dimeric alpha+beta barrel"/>
    <property type="match status" value="1"/>
</dbReference>
<comment type="similarity">
    <text evidence="1">Belongs to the NipSnap family.</text>
</comment>
<evidence type="ECO:0000259" key="2">
    <source>
        <dbReference type="Pfam" id="PF07978"/>
    </source>
</evidence>
<dbReference type="InterPro" id="IPR012577">
    <property type="entry name" value="NIPSNAP"/>
</dbReference>
<dbReference type="InterPro" id="IPR011008">
    <property type="entry name" value="Dimeric_a/b-barrel"/>
</dbReference>
<evidence type="ECO:0000313" key="3">
    <source>
        <dbReference type="EMBL" id="BAT58439.1"/>
    </source>
</evidence>
<sequence length="107" mass="12194">MLLDVRTYRTKPGKLNAQIALYEKHGRAAQVRHLGEPVVWATTETGTVNTYLHIWAYQDAADRSKRRAAMQADPEWQEFLKISGEAGYLEHQQNSLMIPAAFAPIKR</sequence>
<dbReference type="InterPro" id="IPR051557">
    <property type="entry name" value="NipSnap_domain"/>
</dbReference>
<dbReference type="PANTHER" id="PTHR21017">
    <property type="entry name" value="NIPSNAP-RELATED"/>
    <property type="match status" value="1"/>
</dbReference>
<dbReference type="RefSeq" id="WP_096352354.1">
    <property type="nucleotide sequence ID" value="NZ_AP014946.1"/>
</dbReference>
<proteinExistence type="inferred from homology"/>
<dbReference type="KEGG" id="vgo:GJW-30_1_00964"/>
<dbReference type="Proteomes" id="UP000236884">
    <property type="component" value="Chromosome"/>
</dbReference>